<evidence type="ECO:0000313" key="4">
    <source>
        <dbReference type="EMBL" id="GAX82733.1"/>
    </source>
</evidence>
<evidence type="ECO:0000256" key="3">
    <source>
        <dbReference type="ARBA" id="ARBA00023242"/>
    </source>
</evidence>
<accession>A0A250XI62</accession>
<dbReference type="GO" id="GO:0031981">
    <property type="term" value="C:nuclear lumen"/>
    <property type="evidence" value="ECO:0007669"/>
    <property type="project" value="UniProtKB-ARBA"/>
</dbReference>
<dbReference type="GO" id="GO:0006310">
    <property type="term" value="P:DNA recombination"/>
    <property type="evidence" value="ECO:0007669"/>
    <property type="project" value="InterPro"/>
</dbReference>
<dbReference type="GO" id="GO:0006260">
    <property type="term" value="P:DNA replication"/>
    <property type="evidence" value="ECO:0007669"/>
    <property type="project" value="InterPro"/>
</dbReference>
<dbReference type="PANTHER" id="PTHR47058:SF3">
    <property type="entry name" value="REPLICATION PROTEIN A 14 KDA SUBUNIT A-RELATED"/>
    <property type="match status" value="1"/>
</dbReference>
<keyword evidence="3" id="KW-0539">Nucleus</keyword>
<sequence length="110" mass="12504">MEDIATPSINAELMIRYVGRRVRVVCELDNAGDGQTVQGRTSDKGVVQIQRDPRTAPPKTKYVEFIGTVVDPQTIREESNTNWGDNFDMAMHNESVHLMNSKYAWMFQQA</sequence>
<dbReference type="PANTHER" id="PTHR47058">
    <property type="entry name" value="REPLICATION PROTEIN A 14 KDA SUBUNIT A-RELATED"/>
    <property type="match status" value="1"/>
</dbReference>
<dbReference type="SUPFAM" id="SSF50249">
    <property type="entry name" value="Nucleic acid-binding proteins"/>
    <property type="match status" value="1"/>
</dbReference>
<comment type="subcellular location">
    <subcellularLocation>
        <location evidence="1">Nucleus</location>
    </subcellularLocation>
</comment>
<dbReference type="GO" id="GO:0003677">
    <property type="term" value="F:DNA binding"/>
    <property type="evidence" value="ECO:0007669"/>
    <property type="project" value="InterPro"/>
</dbReference>
<organism evidence="4 5">
    <name type="scientific">Chlamydomonas eustigma</name>
    <dbReference type="NCBI Taxonomy" id="1157962"/>
    <lineage>
        <taxon>Eukaryota</taxon>
        <taxon>Viridiplantae</taxon>
        <taxon>Chlorophyta</taxon>
        <taxon>core chlorophytes</taxon>
        <taxon>Chlorophyceae</taxon>
        <taxon>CS clade</taxon>
        <taxon>Chlamydomonadales</taxon>
        <taxon>Chlamydomonadaceae</taxon>
        <taxon>Chlamydomonas</taxon>
    </lineage>
</organism>
<name>A0A250XI62_9CHLO</name>
<gene>
    <name evidence="4" type="ORF">CEUSTIGMA_g10159.t1</name>
</gene>
<dbReference type="Proteomes" id="UP000232323">
    <property type="component" value="Unassembled WGS sequence"/>
</dbReference>
<dbReference type="InterPro" id="IPR012340">
    <property type="entry name" value="NA-bd_OB-fold"/>
</dbReference>
<dbReference type="Gene3D" id="2.40.50.140">
    <property type="entry name" value="Nucleic acid-binding proteins"/>
    <property type="match status" value="1"/>
</dbReference>
<reference evidence="4 5" key="1">
    <citation type="submission" date="2017-08" db="EMBL/GenBank/DDBJ databases">
        <title>Acidophilic green algal genome provides insights into adaptation to an acidic environment.</title>
        <authorList>
            <person name="Hirooka S."/>
            <person name="Hirose Y."/>
            <person name="Kanesaki Y."/>
            <person name="Higuchi S."/>
            <person name="Fujiwara T."/>
            <person name="Onuma R."/>
            <person name="Era A."/>
            <person name="Ohbayashi R."/>
            <person name="Uzuka A."/>
            <person name="Nozaki H."/>
            <person name="Yoshikawa H."/>
            <person name="Miyagishima S.Y."/>
        </authorList>
    </citation>
    <scope>NUCLEOTIDE SEQUENCE [LARGE SCALE GENOMIC DNA]</scope>
    <source>
        <strain evidence="4 5">NIES-2499</strain>
    </source>
</reference>
<evidence type="ECO:0000313" key="5">
    <source>
        <dbReference type="Proteomes" id="UP000232323"/>
    </source>
</evidence>
<dbReference type="STRING" id="1157962.A0A250XI62"/>
<dbReference type="OrthoDB" id="188186at2759"/>
<evidence type="ECO:0000256" key="1">
    <source>
        <dbReference type="ARBA" id="ARBA00004123"/>
    </source>
</evidence>
<evidence type="ECO:0000256" key="2">
    <source>
        <dbReference type="ARBA" id="ARBA00009761"/>
    </source>
</evidence>
<evidence type="ECO:0008006" key="6">
    <source>
        <dbReference type="Google" id="ProtNLM"/>
    </source>
</evidence>
<dbReference type="EMBL" id="BEGY01000085">
    <property type="protein sequence ID" value="GAX82733.1"/>
    <property type="molecule type" value="Genomic_DNA"/>
</dbReference>
<proteinExistence type="inferred from homology"/>
<comment type="caution">
    <text evidence="4">The sequence shown here is derived from an EMBL/GenBank/DDBJ whole genome shotgun (WGS) entry which is preliminary data.</text>
</comment>
<comment type="similarity">
    <text evidence="2">Belongs to the replication factor A protein 3 family.</text>
</comment>
<dbReference type="GO" id="GO:0006281">
    <property type="term" value="P:DNA repair"/>
    <property type="evidence" value="ECO:0007669"/>
    <property type="project" value="InterPro"/>
</dbReference>
<dbReference type="InterPro" id="IPR013970">
    <property type="entry name" value="Rfa2"/>
</dbReference>
<dbReference type="AlphaFoldDB" id="A0A250XI62"/>
<protein>
    <recommendedName>
        <fullName evidence="6">Replication factor A protein 3</fullName>
    </recommendedName>
</protein>
<dbReference type="Pfam" id="PF08661">
    <property type="entry name" value="Rep_fac-A_3"/>
    <property type="match status" value="1"/>
</dbReference>
<keyword evidence="5" id="KW-1185">Reference proteome</keyword>